<dbReference type="PROSITE" id="PS00012">
    <property type="entry name" value="PHOSPHOPANTETHEINE"/>
    <property type="match status" value="3"/>
</dbReference>
<dbReference type="Gene3D" id="3.30.559.30">
    <property type="entry name" value="Nonribosomal peptide synthetase, condensation domain"/>
    <property type="match status" value="3"/>
</dbReference>
<dbReference type="SUPFAM" id="SSF47336">
    <property type="entry name" value="ACP-like"/>
    <property type="match status" value="2"/>
</dbReference>
<evidence type="ECO:0000256" key="4">
    <source>
        <dbReference type="SAM" id="MobiDB-lite"/>
    </source>
</evidence>
<dbReference type="InterPro" id="IPR025110">
    <property type="entry name" value="AMP-bd_C"/>
</dbReference>
<gene>
    <name evidence="6" type="primary">dhbF_3</name>
    <name evidence="6" type="ORF">D7316_01634</name>
</gene>
<dbReference type="GO" id="GO:0044550">
    <property type="term" value="P:secondary metabolite biosynthetic process"/>
    <property type="evidence" value="ECO:0007669"/>
    <property type="project" value="TreeGrafter"/>
</dbReference>
<dbReference type="UniPathway" id="UPA00011"/>
<dbReference type="Pfam" id="PF00668">
    <property type="entry name" value="Condensation"/>
    <property type="match status" value="3"/>
</dbReference>
<reference evidence="6 7" key="1">
    <citation type="submission" date="2018-11" db="EMBL/GenBank/DDBJ databases">
        <title>Gordonia insulae sp. nov., isolated from an island soil.</title>
        <authorList>
            <person name="Kim Y.S."/>
            <person name="Kim S.B."/>
        </authorList>
    </citation>
    <scope>NUCLEOTIDE SEQUENCE [LARGE SCALE GENOMIC DNA]</scope>
    <source>
        <strain evidence="6 7">MMS17-SY073</strain>
    </source>
</reference>
<evidence type="ECO:0000259" key="5">
    <source>
        <dbReference type="PROSITE" id="PS50075"/>
    </source>
</evidence>
<dbReference type="Pfam" id="PF13193">
    <property type="entry name" value="AMP-binding_C"/>
    <property type="match status" value="2"/>
</dbReference>
<proteinExistence type="predicted"/>
<keyword evidence="2" id="KW-0596">Phosphopantetheine</keyword>
<feature type="domain" description="Carrier" evidence="5">
    <location>
        <begin position="2952"/>
        <end position="3028"/>
    </location>
</feature>
<feature type="region of interest" description="Disordered" evidence="4">
    <location>
        <begin position="2178"/>
        <end position="2197"/>
    </location>
</feature>
<dbReference type="GO" id="GO:0005829">
    <property type="term" value="C:cytosol"/>
    <property type="evidence" value="ECO:0007669"/>
    <property type="project" value="TreeGrafter"/>
</dbReference>
<dbReference type="PROSITE" id="PS00455">
    <property type="entry name" value="AMP_BINDING"/>
    <property type="match status" value="1"/>
</dbReference>
<feature type="domain" description="Carrier" evidence="5">
    <location>
        <begin position="974"/>
        <end position="1048"/>
    </location>
</feature>
<dbReference type="InterPro" id="IPR036736">
    <property type="entry name" value="ACP-like_sf"/>
</dbReference>
<dbReference type="Pfam" id="PF00975">
    <property type="entry name" value="Thioesterase"/>
    <property type="match status" value="1"/>
</dbReference>
<dbReference type="EMBL" id="CP033972">
    <property type="protein sequence ID" value="AZG45042.1"/>
    <property type="molecule type" value="Genomic_DNA"/>
</dbReference>
<accession>A0A3G8JKI7</accession>
<dbReference type="SUPFAM" id="SSF56801">
    <property type="entry name" value="Acetyl-CoA synthetase-like"/>
    <property type="match status" value="2"/>
</dbReference>
<dbReference type="GO" id="GO:0031177">
    <property type="term" value="F:phosphopantetheine binding"/>
    <property type="evidence" value="ECO:0007669"/>
    <property type="project" value="InterPro"/>
</dbReference>
<dbReference type="Gene3D" id="2.30.38.10">
    <property type="entry name" value="Luciferase, Domain 3"/>
    <property type="match status" value="1"/>
</dbReference>
<dbReference type="PANTHER" id="PTHR45527">
    <property type="entry name" value="NONRIBOSOMAL PEPTIDE SYNTHETASE"/>
    <property type="match status" value="1"/>
</dbReference>
<dbReference type="Gene3D" id="1.10.1200.10">
    <property type="entry name" value="ACP-like"/>
    <property type="match status" value="1"/>
</dbReference>
<evidence type="ECO:0000313" key="7">
    <source>
        <dbReference type="Proteomes" id="UP000271469"/>
    </source>
</evidence>
<sequence>MSSSTLSAVRRVPATEAQAAMWFGQQLPGRSATFVVAQAWELRGTVDGDLLRRSLASALAEAEGLSAVFAAEAGSVVQELWTHDLGRIDRIALVSVDDRDAAFAWMRDQSDLAIDLATGPCCTAAILEVAPDHRIVCLRAHHIVADAFGLTLIGRRAAEVYSARSAGEPEPPSSFGALGDVVDEEQRYRTSPRYRADDEFWRALAAAPHDIAALARRHADAPIAAEVRSHVVDLPASVGDGLARRAAVDSATWSDALTALIGGWIAAETAASSETPIAVGFPVMNRFGSAALTVPMTAVNVVPVHLAVGPETTPHAAMTRARDAIREVRPHTKLRGEQIARYGDGRRPGVWINIKPFGDELRFGDVPATIHSLARGPVAELTVTGRRLTESGALELVLDADAQRFDGDELRRLGAHLAHFVTAAIRDDHWDRPIAGIALAESDEQAVEDAPTRGEYQDVPSGSVIDLVLDGESRPTLVTRAGEVPATELRTRVARLARLLIDRGVGPDVPVAVIPPRTDDLAVAVLAVLEAGGVCVPIDASAPDARIRLLLESAAARVVLTHRPVVERGLLRDDRDAVLLDDLPAEVGKYSSRPVTDDQRRAPLHVMHTAVTIFTSGSTGRPKPVAISHSALANRLTWARRDWSDDGPDVRIAKSSIGFIDGVTELLAGVHAGARVIIADEQEVADPARLRAVADEASATALTVVPSVAEELLGERESARSNDPGPASLRRWILSGEELPEPTLNRVRSLAPAAIVNSYGSTEVTGDVTYADLADPDAELSIGRPVANTAVHVLDSWLRPVPAGVPGELYVAGAQLALGYLGDTAATSSRFVADPWSERAGGRLYRTGDLVAWSGGRLVFLGRADHQISLRGLRIDPGEVESALTAVPTITEAVVVARELVAGEPVLVAYVTVADPMDAPTPSEIRTRVIDTLPRHQVPATVMILDRLPRNANGKVDRNALPTPPPHPPAAMPGDVGALELLLCTAFAEILGIETVLPTDSFFALGGHSLSANRLVARLATHGIRTDIQQIFDNPEPAGLAAALRLSTDNESVDAVGAADSADDLALIDVGEVSPASYGQQSLWLTEQMSGDRSAYRVGGLFDTDGPLDIDALTAALLDLVDHHPALRTVFRWDGAELGQQVLDTAHLPGHEIVTARDVDDDAGAAAAVREFLARPMDLSADIPLRLLLVRGRNRTTLVLSGHHIATDEGSFPHVVSGLVEAYRARSSGRSPRWTPLPVTYGQFALRQRDRLGNPDDPRSALAKDLEFWRDRLAGGPPTTSLPHAVPPEPGRGYTVASRRVRLSADVGSALRDLGNRHAASPLMLAEVVIAIALRAYGAGEKVRFGSPVTLRDDERLAGVVGFFVNTVVFTVDLSGDTDVIGALARVRDDNLSAVAHRTAPFQLVVDAMRDQRPEAAGAGARSPLFQVMVAYRDGAMPREFDLGGDTLRHVERAEMYDRIGLSPDSDAAKFELVFGVEETSEGTWVVGVDYARELFDVETIDGIMETVAAVAVAIATDESLPVDELTRLSAAAVTATPDPVDTVAEADREAGADLSPNVGEIDLPIGDPVPVWALRRAYLACAPIIFGGSDATGNGVTPDPLCPVQAERAMAVAGGFSAVRYTSDGVTHPWPSRVGVGCHIDDTGHVTAGRLCMRYGDPVMVDTTARMLMTLAHDLTADVSRPEMPVLPDPGVVRRRWSDIAADDELLDNEFWVDFVEDNVDADVFRLTEDQAVGQAEPVHATDVVRRAAAAAAPVTGRDTADTVLTALAVMLGARVASSDADTVVVDLETSARDADIACTPGRVVHRHPVALATDVLLDEPGAAYHSVAGVRVPAEQAKVYQLLRHENVHTRDMFDDAPDADILLQVFDSEVEIADAPAELGRYGLVVTAHVGDETDGRRMIRLTAIGVGGGAAGSIDLPAMTQTVAELGVGPADDLRALVDLGARNALQSNEITPLVTLPPAQARTCTELFGPLEDVLPVSPLQEGLLFHLRMAAEQGVPDLYASQARLTLRGTPDIERLRAAVSELLSRHPNLRAGFVTTGDRSLQVVPRATPVPMRVQVAADEPAAVDLLRDERARPFSAAQPPLIRFLVIELDRDSWLLAITFEHILIDGWSYQLVLGELLALYDDPSGATLPAPTPYRDYCAWLATQDVEGARSAWGRYLSGFAEPSLLRPDAVGRDADPSAARDHHRDLSRDLTDRVRSLARSTGTTVSTVLQSAWGVTLARLTGSSDVAFGTTVSGRPPELPGSENIVGLLFNTVPVRVVVDPWEDVDTLLTRQHRAQIDVVDAPYLSLVDITRDTGLHQLFDTLFITQNHPATDTDRRYGPDGADIRVTDTVLDDSTHYPVSFAAHPGDTIHLRCAYRGDLFDDAEIVTLTDRFVAVLDAMATDRMTTVGGLDVITPDETRRVVTDWNDTARDESTRTVADLFDEQAARTPDATAVIAGDVRMSFAELHSQVNRLARLLRSRGVGVESRVALLLPRDERMVVSMFAVFAAGGAYVPIDPDHPVDRIEYMIGVAAPTVVVTTSTLTRLIDGVEVGSVLLDDDAVRGELATRDGGTLGPGERGRVHPDNLAYVIFTSGSTGRPKGVAVGYRGLTNMYVNHQEKIFDRVVAHQEGRRLAIAHTTSFSFDASWEQLFWLLTGHHVHIIDEEMRKEPPALLSHYDATSVDGFDATPSYIDVLVENGLLDRERPAGKSTAADGVGVVFVSLGGEAVPEALWQKLRDAPGVESYNLYGPTEYTINALGADLADTPYPTLGRPIANTRAYVLDRGLRPVPPGVVGELYLAGAGMARGYLGQSEKTADRFVACPWGTPGERMYRTGDLVRWRTSGALDYLGRGDDQVKIRGYRIEPGEIADALATHPSVARAAVVARTGGTGQPQLHAFVVSTDDLRRVDECELREYLRDRLPDYMIPVAIAGVDAIPLTVNGKVDTRALPEITVADEHHEPPATDGEREVCAVVTELLGVESVSVTTSVRDAGGNSLVIMRLVSRLAELPGGDRVSVRDLLSGLTIRQIAQRIDVGPTEVSDAVGATSPLILEFAEAGSGRTVVCLPEGFGLVIPYAALLPHLPDGWGLTALRDPAQVDSEPPYADIGELVARYADSLEKAGTLAGPDGVDLLGWSYGGHLAFALAGELIGRGHVVGSLTVVDAYPVPRRAPGPLTTAEAIALTEQGLRQATGADENADHAELVRLMLGGNVSGVGDGSVDADDLRAMFDAYARCEQMLSHGTAGSVDVPSVLIGSTTGRPAEMPSIAEAWGPHLDDIRVVGEHAIPHARLLDADSVSRWVSRVETLWRSSRHPDSRSQT</sequence>
<dbReference type="InterPro" id="IPR001242">
    <property type="entry name" value="Condensation_dom"/>
</dbReference>
<dbReference type="Pfam" id="PF00550">
    <property type="entry name" value="PP-binding"/>
    <property type="match status" value="2"/>
</dbReference>
<evidence type="ECO:0000256" key="2">
    <source>
        <dbReference type="ARBA" id="ARBA00022450"/>
    </source>
</evidence>
<organism evidence="6 7">
    <name type="scientific">Gordonia insulae</name>
    <dbReference type="NCBI Taxonomy" id="2420509"/>
    <lineage>
        <taxon>Bacteria</taxon>
        <taxon>Bacillati</taxon>
        <taxon>Actinomycetota</taxon>
        <taxon>Actinomycetes</taxon>
        <taxon>Mycobacteriales</taxon>
        <taxon>Gordoniaceae</taxon>
        <taxon>Gordonia</taxon>
    </lineage>
</organism>
<protein>
    <submittedName>
        <fullName evidence="6">Dimodular nonribosomal peptide synthase</fullName>
    </submittedName>
</protein>
<dbReference type="Pfam" id="PF00501">
    <property type="entry name" value="AMP-binding"/>
    <property type="match status" value="2"/>
</dbReference>
<dbReference type="SMART" id="SM00823">
    <property type="entry name" value="PKS_PP"/>
    <property type="match status" value="2"/>
</dbReference>
<dbReference type="Gene3D" id="3.40.50.12780">
    <property type="entry name" value="N-terminal domain of ligase-like"/>
    <property type="match status" value="1"/>
</dbReference>
<dbReference type="InterPro" id="IPR042099">
    <property type="entry name" value="ANL_N_sf"/>
</dbReference>
<dbReference type="InterPro" id="IPR023213">
    <property type="entry name" value="CAT-like_dom_sf"/>
</dbReference>
<dbReference type="InterPro" id="IPR020845">
    <property type="entry name" value="AMP-binding_CS"/>
</dbReference>
<dbReference type="InterPro" id="IPR010071">
    <property type="entry name" value="AA_adenyl_dom"/>
</dbReference>
<dbReference type="InterPro" id="IPR001031">
    <property type="entry name" value="Thioesterase"/>
</dbReference>
<dbReference type="InterPro" id="IPR009081">
    <property type="entry name" value="PP-bd_ACP"/>
</dbReference>
<dbReference type="Gene3D" id="3.30.300.30">
    <property type="match status" value="2"/>
</dbReference>
<dbReference type="PROSITE" id="PS50075">
    <property type="entry name" value="CARRIER"/>
    <property type="match status" value="2"/>
</dbReference>
<dbReference type="Gene3D" id="3.30.559.10">
    <property type="entry name" value="Chloramphenicol acetyltransferase-like domain"/>
    <property type="match status" value="3"/>
</dbReference>
<dbReference type="SUPFAM" id="SSF52777">
    <property type="entry name" value="CoA-dependent acyltransferases"/>
    <property type="match status" value="6"/>
</dbReference>
<dbReference type="InterPro" id="IPR020806">
    <property type="entry name" value="PKS_PP-bd"/>
</dbReference>
<evidence type="ECO:0000313" key="6">
    <source>
        <dbReference type="EMBL" id="AZG45042.1"/>
    </source>
</evidence>
<dbReference type="NCBIfam" id="TIGR01733">
    <property type="entry name" value="AA-adenyl-dom"/>
    <property type="match status" value="2"/>
</dbReference>
<evidence type="ECO:0000256" key="1">
    <source>
        <dbReference type="ARBA" id="ARBA00001957"/>
    </source>
</evidence>
<dbReference type="Proteomes" id="UP000271469">
    <property type="component" value="Chromosome"/>
</dbReference>
<comment type="cofactor">
    <cofactor evidence="1">
        <name>pantetheine 4'-phosphate</name>
        <dbReference type="ChEBI" id="CHEBI:47942"/>
    </cofactor>
</comment>
<dbReference type="FunFam" id="2.30.38.10:FF:000001">
    <property type="entry name" value="Non-ribosomal peptide synthetase PvdI"/>
    <property type="match status" value="1"/>
</dbReference>
<dbReference type="InterPro" id="IPR029058">
    <property type="entry name" value="AB_hydrolase_fold"/>
</dbReference>
<feature type="compositionally biased region" description="Basic and acidic residues" evidence="4">
    <location>
        <begin position="2179"/>
        <end position="2197"/>
    </location>
</feature>
<dbReference type="OrthoDB" id="2472181at2"/>
<dbReference type="GO" id="GO:0043041">
    <property type="term" value="P:amino acid activation for nonribosomal peptide biosynthetic process"/>
    <property type="evidence" value="ECO:0007669"/>
    <property type="project" value="TreeGrafter"/>
</dbReference>
<dbReference type="Gene3D" id="3.40.50.1820">
    <property type="entry name" value="alpha/beta hydrolase"/>
    <property type="match status" value="1"/>
</dbReference>
<dbReference type="InterPro" id="IPR000873">
    <property type="entry name" value="AMP-dep_synth/lig_dom"/>
</dbReference>
<dbReference type="PANTHER" id="PTHR45527:SF1">
    <property type="entry name" value="FATTY ACID SYNTHASE"/>
    <property type="match status" value="1"/>
</dbReference>
<dbReference type="KEGG" id="gom:D7316_01634"/>
<dbReference type="SUPFAM" id="SSF53474">
    <property type="entry name" value="alpha/beta-Hydrolases"/>
    <property type="match status" value="1"/>
</dbReference>
<name>A0A3G8JKI7_9ACTN</name>
<dbReference type="RefSeq" id="WP_124707823.1">
    <property type="nucleotide sequence ID" value="NZ_CP033972.1"/>
</dbReference>
<dbReference type="InterPro" id="IPR045851">
    <property type="entry name" value="AMP-bd_C_sf"/>
</dbReference>
<dbReference type="CDD" id="cd05930">
    <property type="entry name" value="A_NRPS"/>
    <property type="match status" value="2"/>
</dbReference>
<dbReference type="InterPro" id="IPR006162">
    <property type="entry name" value="Ppantetheine_attach_site"/>
</dbReference>
<dbReference type="Gene3D" id="3.40.50.980">
    <property type="match status" value="2"/>
</dbReference>
<dbReference type="FunFam" id="3.40.50.980:FF:000001">
    <property type="entry name" value="Non-ribosomal peptide synthetase"/>
    <property type="match status" value="1"/>
</dbReference>
<keyword evidence="7" id="KW-1185">Reference proteome</keyword>
<dbReference type="GO" id="GO:0003824">
    <property type="term" value="F:catalytic activity"/>
    <property type="evidence" value="ECO:0007669"/>
    <property type="project" value="InterPro"/>
</dbReference>
<evidence type="ECO:0000256" key="3">
    <source>
        <dbReference type="ARBA" id="ARBA00022553"/>
    </source>
</evidence>
<keyword evidence="3" id="KW-0597">Phosphoprotein</keyword>
<dbReference type="GO" id="GO:0008610">
    <property type="term" value="P:lipid biosynthetic process"/>
    <property type="evidence" value="ECO:0007669"/>
    <property type="project" value="UniProtKB-ARBA"/>
</dbReference>